<evidence type="ECO:0000256" key="3">
    <source>
        <dbReference type="ARBA" id="ARBA00023125"/>
    </source>
</evidence>
<dbReference type="InterPro" id="IPR050109">
    <property type="entry name" value="HTH-type_TetR-like_transc_reg"/>
</dbReference>
<dbReference type="Gene3D" id="1.10.10.60">
    <property type="entry name" value="Homeodomain-like"/>
    <property type="match status" value="1"/>
</dbReference>
<dbReference type="PRINTS" id="PR00455">
    <property type="entry name" value="HTHTETR"/>
</dbReference>
<dbReference type="GO" id="GO:0003700">
    <property type="term" value="F:DNA-binding transcription factor activity"/>
    <property type="evidence" value="ECO:0007669"/>
    <property type="project" value="TreeGrafter"/>
</dbReference>
<organism evidence="6">
    <name type="scientific">hydrothermal vent metagenome</name>
    <dbReference type="NCBI Taxonomy" id="652676"/>
    <lineage>
        <taxon>unclassified sequences</taxon>
        <taxon>metagenomes</taxon>
        <taxon>ecological metagenomes</taxon>
    </lineage>
</organism>
<dbReference type="InterPro" id="IPR036271">
    <property type="entry name" value="Tet_transcr_reg_TetR-rel_C_sf"/>
</dbReference>
<proteinExistence type="predicted"/>
<dbReference type="GO" id="GO:0000976">
    <property type="term" value="F:transcription cis-regulatory region binding"/>
    <property type="evidence" value="ECO:0007669"/>
    <property type="project" value="TreeGrafter"/>
</dbReference>
<feature type="domain" description="HTH tetR-type" evidence="5">
    <location>
        <begin position="24"/>
        <end position="84"/>
    </location>
</feature>
<dbReference type="PROSITE" id="PS01081">
    <property type="entry name" value="HTH_TETR_1"/>
    <property type="match status" value="1"/>
</dbReference>
<dbReference type="PANTHER" id="PTHR30055:SF175">
    <property type="entry name" value="HTH-TYPE TRANSCRIPTIONAL REPRESSOR KSTR2"/>
    <property type="match status" value="1"/>
</dbReference>
<dbReference type="InterPro" id="IPR001647">
    <property type="entry name" value="HTH_TetR"/>
</dbReference>
<evidence type="ECO:0000256" key="4">
    <source>
        <dbReference type="ARBA" id="ARBA00023163"/>
    </source>
</evidence>
<dbReference type="Gene3D" id="1.10.357.10">
    <property type="entry name" value="Tetracycline Repressor, domain 2"/>
    <property type="match status" value="1"/>
</dbReference>
<keyword evidence="3" id="KW-0238">DNA-binding</keyword>
<dbReference type="Pfam" id="PF17932">
    <property type="entry name" value="TetR_C_24"/>
    <property type="match status" value="1"/>
</dbReference>
<evidence type="ECO:0000313" key="6">
    <source>
        <dbReference type="EMBL" id="VAV91846.1"/>
    </source>
</evidence>
<dbReference type="EMBL" id="UOEF01000132">
    <property type="protein sequence ID" value="VAV91846.1"/>
    <property type="molecule type" value="Genomic_DNA"/>
</dbReference>
<dbReference type="SUPFAM" id="SSF46689">
    <property type="entry name" value="Homeodomain-like"/>
    <property type="match status" value="1"/>
</dbReference>
<sequence>MALKKPKSAGRGKAKNGIRSKLYDFKRQQILDVAERFFYLRGFQATTVDAIAEELGVTKPFIYYHFENKRDILLHLLERTMSKSHSVFEAVDVENGPPEVILKGLVRQFALVVIETRVSTAMFWRDEKDLPVNNKSHIRKMKRDIDNSLAKVIERGIKSGVFHVTDTKMVSICIAGMITWIYTWYQSDGRCSPEEVADHMSEYVLNMVGVR</sequence>
<evidence type="ECO:0000259" key="5">
    <source>
        <dbReference type="PROSITE" id="PS50977"/>
    </source>
</evidence>
<gene>
    <name evidence="6" type="ORF">MNBD_ALPHA04-2077</name>
</gene>
<dbReference type="InterPro" id="IPR041490">
    <property type="entry name" value="KstR2_TetR_C"/>
</dbReference>
<keyword evidence="2" id="KW-0805">Transcription regulation</keyword>
<dbReference type="InterPro" id="IPR009057">
    <property type="entry name" value="Homeodomain-like_sf"/>
</dbReference>
<dbReference type="Pfam" id="PF00440">
    <property type="entry name" value="TetR_N"/>
    <property type="match status" value="1"/>
</dbReference>
<dbReference type="SUPFAM" id="SSF48498">
    <property type="entry name" value="Tetracyclin repressor-like, C-terminal domain"/>
    <property type="match status" value="1"/>
</dbReference>
<evidence type="ECO:0000256" key="1">
    <source>
        <dbReference type="ARBA" id="ARBA00022491"/>
    </source>
</evidence>
<evidence type="ECO:0000256" key="2">
    <source>
        <dbReference type="ARBA" id="ARBA00023015"/>
    </source>
</evidence>
<accession>A0A3B0RTP5</accession>
<keyword evidence="4" id="KW-0804">Transcription</keyword>
<dbReference type="AlphaFoldDB" id="A0A3B0RTP5"/>
<keyword evidence="1" id="KW-0678">Repressor</keyword>
<name>A0A3B0RTP5_9ZZZZ</name>
<dbReference type="InterPro" id="IPR023772">
    <property type="entry name" value="DNA-bd_HTH_TetR-type_CS"/>
</dbReference>
<dbReference type="PANTHER" id="PTHR30055">
    <property type="entry name" value="HTH-TYPE TRANSCRIPTIONAL REGULATOR RUTR"/>
    <property type="match status" value="1"/>
</dbReference>
<reference evidence="6" key="1">
    <citation type="submission" date="2018-06" db="EMBL/GenBank/DDBJ databases">
        <authorList>
            <person name="Zhirakovskaya E."/>
        </authorList>
    </citation>
    <scope>NUCLEOTIDE SEQUENCE</scope>
</reference>
<dbReference type="PROSITE" id="PS50977">
    <property type="entry name" value="HTH_TETR_2"/>
    <property type="match status" value="1"/>
</dbReference>
<protein>
    <recommendedName>
        <fullName evidence="5">HTH tetR-type domain-containing protein</fullName>
    </recommendedName>
</protein>